<dbReference type="Gene3D" id="3.90.280.10">
    <property type="entry name" value="PEBP-like"/>
    <property type="match status" value="1"/>
</dbReference>
<evidence type="ECO:0000256" key="6">
    <source>
        <dbReference type="ARBA" id="ARBA00023274"/>
    </source>
</evidence>
<evidence type="ECO:0000256" key="4">
    <source>
        <dbReference type="ARBA" id="ARBA00023054"/>
    </source>
</evidence>
<evidence type="ECO:0000256" key="7">
    <source>
        <dbReference type="ARBA" id="ARBA00038016"/>
    </source>
</evidence>
<dbReference type="KEGG" id="soy:115880920"/>
<dbReference type="Proteomes" id="UP000504635">
    <property type="component" value="Unplaced"/>
</dbReference>
<evidence type="ECO:0000313" key="11">
    <source>
        <dbReference type="RefSeq" id="XP_030754113.1"/>
    </source>
</evidence>
<keyword evidence="3 11" id="KW-0689">Ribosomal protein</keyword>
<dbReference type="AlphaFoldDB" id="A0A6J2XRH5"/>
<dbReference type="CDD" id="cd00866">
    <property type="entry name" value="PEBP_euk"/>
    <property type="match status" value="1"/>
</dbReference>
<dbReference type="OrthoDB" id="2153661at2759"/>
<evidence type="ECO:0000313" key="10">
    <source>
        <dbReference type="Proteomes" id="UP000504635"/>
    </source>
</evidence>
<proteinExistence type="inferred from homology"/>
<gene>
    <name evidence="11" type="primary">LOC115880920</name>
</gene>
<keyword evidence="6" id="KW-0687">Ribonucleoprotein</keyword>
<evidence type="ECO:0000256" key="9">
    <source>
        <dbReference type="ARBA" id="ARBA00041206"/>
    </source>
</evidence>
<keyword evidence="5" id="KW-0496">Mitochondrion</keyword>
<dbReference type="FunFam" id="3.90.280.10:FF:000002">
    <property type="entry name" value="39S ribosomal protein L38, mitochondrial"/>
    <property type="match status" value="1"/>
</dbReference>
<dbReference type="RefSeq" id="XP_030754113.1">
    <property type="nucleotide sequence ID" value="XM_030898253.1"/>
</dbReference>
<evidence type="ECO:0000256" key="8">
    <source>
        <dbReference type="ARBA" id="ARBA00039444"/>
    </source>
</evidence>
<keyword evidence="2" id="KW-0809">Transit peptide</keyword>
<sequence length="403" mass="47330">MSSVLIKIITSTLYDNARPGSLIFVRNGHHLRGKPPGIAKSLEEKLAAKNYKDPAIHYKVDIGLPPPQINKSKLLQERLKILRSRKNDPELERASRKCQLKIDIEKSYNDWLETTGPYHIRRIAEHYGIFEHLFGDAYFNAWVPLNITYGNNDILNPVYYGNVLKPEETKDKPSVNFKSDETSLWTLLLTNPDGHLTNNEKEYIHWFVGNIPSNQLDKAETIIDYLQPFPPKGTGFHRFVYILYKQNKKLDFSAFKKEGKCIDLDERTFSTYEFYRSFQDEITPAGISFFQSDWSPNVKTFFNKILNMKEPIYEYDFPPPYIRKDEWFPLRQPFNLYMDKHRDSKQVNKEFLVRKLKNVHPFKATPPPVPYPNAVFIDSSVPSWLKTEIRKSRMKWGRINDIE</sequence>
<evidence type="ECO:0000256" key="2">
    <source>
        <dbReference type="ARBA" id="ARBA00022946"/>
    </source>
</evidence>
<organism evidence="10 11">
    <name type="scientific">Sitophilus oryzae</name>
    <name type="common">Rice weevil</name>
    <name type="synonym">Curculio oryzae</name>
    <dbReference type="NCBI Taxonomy" id="7048"/>
    <lineage>
        <taxon>Eukaryota</taxon>
        <taxon>Metazoa</taxon>
        <taxon>Ecdysozoa</taxon>
        <taxon>Arthropoda</taxon>
        <taxon>Hexapoda</taxon>
        <taxon>Insecta</taxon>
        <taxon>Pterygota</taxon>
        <taxon>Neoptera</taxon>
        <taxon>Endopterygota</taxon>
        <taxon>Coleoptera</taxon>
        <taxon>Polyphaga</taxon>
        <taxon>Cucujiformia</taxon>
        <taxon>Curculionidae</taxon>
        <taxon>Dryophthorinae</taxon>
        <taxon>Sitophilus</taxon>
    </lineage>
</organism>
<evidence type="ECO:0000256" key="5">
    <source>
        <dbReference type="ARBA" id="ARBA00023128"/>
    </source>
</evidence>
<dbReference type="InterPro" id="IPR036610">
    <property type="entry name" value="PEBP-like_sf"/>
</dbReference>
<reference evidence="11" key="1">
    <citation type="submission" date="2025-08" db="UniProtKB">
        <authorList>
            <consortium name="RefSeq"/>
        </authorList>
    </citation>
    <scope>IDENTIFICATION</scope>
    <source>
        <tissue evidence="11">Gonads</tissue>
    </source>
</reference>
<keyword evidence="10" id="KW-1185">Reference proteome</keyword>
<name>A0A6J2XRH5_SITOR</name>
<accession>A0A6J2XRH5</accession>
<dbReference type="GeneID" id="115880920"/>
<dbReference type="CTD" id="64978"/>
<dbReference type="GO" id="GO:0005762">
    <property type="term" value="C:mitochondrial large ribosomal subunit"/>
    <property type="evidence" value="ECO:0007669"/>
    <property type="project" value="TreeGrafter"/>
</dbReference>
<dbReference type="InterPro" id="IPR035810">
    <property type="entry name" value="PEBP_euk"/>
</dbReference>
<dbReference type="Pfam" id="PF01161">
    <property type="entry name" value="PBP"/>
    <property type="match status" value="1"/>
</dbReference>
<dbReference type="InterPro" id="IPR008914">
    <property type="entry name" value="PEBP"/>
</dbReference>
<dbReference type="GO" id="GO:0005743">
    <property type="term" value="C:mitochondrial inner membrane"/>
    <property type="evidence" value="ECO:0007669"/>
    <property type="project" value="UniProtKB-ARBA"/>
</dbReference>
<comment type="similarity">
    <text evidence="7">Belongs to the phosphatidylethanolamine-binding protein family. Mitochondrion-specific ribosomal protein mL38 subfamily.</text>
</comment>
<comment type="subcellular location">
    <subcellularLocation>
        <location evidence="1">Mitochondrion</location>
    </subcellularLocation>
</comment>
<keyword evidence="4" id="KW-0175">Coiled coil</keyword>
<dbReference type="SUPFAM" id="SSF49777">
    <property type="entry name" value="PEBP-like"/>
    <property type="match status" value="1"/>
</dbReference>
<evidence type="ECO:0000256" key="3">
    <source>
        <dbReference type="ARBA" id="ARBA00022980"/>
    </source>
</evidence>
<dbReference type="FunCoup" id="A0A6J2XRH5">
    <property type="interactions" value="512"/>
</dbReference>
<dbReference type="InParanoid" id="A0A6J2XRH5"/>
<evidence type="ECO:0000256" key="1">
    <source>
        <dbReference type="ARBA" id="ARBA00004173"/>
    </source>
</evidence>
<protein>
    <recommendedName>
        <fullName evidence="8">Large ribosomal subunit protein mL38</fullName>
    </recommendedName>
    <alternativeName>
        <fullName evidence="9">39S ribosomal protein L38, mitochondrial</fullName>
    </alternativeName>
</protein>
<dbReference type="PANTHER" id="PTHR11362:SF133">
    <property type="entry name" value="LARGE RIBOSOMAL SUBUNIT PROTEIN ML38"/>
    <property type="match status" value="1"/>
</dbReference>
<dbReference type="PANTHER" id="PTHR11362">
    <property type="entry name" value="PHOSPHATIDYLETHANOLAMINE-BINDING PROTEIN"/>
    <property type="match status" value="1"/>
</dbReference>